<gene>
    <name evidence="4" type="ORF">EGH25_10430</name>
</gene>
<dbReference type="GO" id="GO:0005829">
    <property type="term" value="C:cytosol"/>
    <property type="evidence" value="ECO:0007669"/>
    <property type="project" value="TreeGrafter"/>
</dbReference>
<protein>
    <submittedName>
        <fullName evidence="4">MTH1187 family thiamine-binding protein</fullName>
    </submittedName>
</protein>
<name>A0A9Q4C6C6_9EURY</name>
<dbReference type="InterPro" id="IPR029756">
    <property type="entry name" value="MTH1187/YkoF-like"/>
</dbReference>
<comment type="caution">
    <text evidence="4">The sequence shown here is derived from an EMBL/GenBank/DDBJ whole genome shotgun (WGS) entry which is preliminary data.</text>
</comment>
<dbReference type="Gene3D" id="3.30.70.930">
    <property type="match status" value="1"/>
</dbReference>
<dbReference type="PANTHER" id="PTHR33777">
    <property type="entry name" value="UPF0045 PROTEIN ECM15"/>
    <property type="match status" value="1"/>
</dbReference>
<dbReference type="Proteomes" id="UP001149411">
    <property type="component" value="Unassembled WGS sequence"/>
</dbReference>
<dbReference type="PANTHER" id="PTHR33777:SF1">
    <property type="entry name" value="UPF0045 PROTEIN ECM15"/>
    <property type="match status" value="1"/>
</dbReference>
<reference evidence="4" key="1">
    <citation type="submission" date="2022-09" db="EMBL/GenBank/DDBJ databases">
        <title>Haloadaptaus new haloarchaeum isolated from saline soil.</title>
        <authorList>
            <person name="Duran-Viseras A."/>
            <person name="Sanchez-Porro C."/>
            <person name="Ventosa A."/>
        </authorList>
    </citation>
    <scope>NUCLEOTIDE SEQUENCE</scope>
    <source>
        <strain evidence="4">F3-133</strain>
    </source>
</reference>
<feature type="domain" description="Thiamine-binding protein" evidence="3">
    <location>
        <begin position="7"/>
        <end position="91"/>
    </location>
</feature>
<evidence type="ECO:0000313" key="5">
    <source>
        <dbReference type="Proteomes" id="UP001149411"/>
    </source>
</evidence>
<evidence type="ECO:0000259" key="3">
    <source>
        <dbReference type="Pfam" id="PF01910"/>
    </source>
</evidence>
<comment type="similarity">
    <text evidence="1">Belongs to the UPF0045 family.</text>
</comment>
<dbReference type="InterPro" id="IPR002767">
    <property type="entry name" value="Thiamine_BP"/>
</dbReference>
<sequence length="101" mass="10630">MTVVGFLTVAPAQESMSGEIAKAVEALEGFDVSYEVTGMGTVIEAEDSATLFDAASAAHEAVDSNRVVTSLKIDDKRGTEQTARGKVESVEKHLGREGRGD</sequence>
<proteinExistence type="inferred from homology"/>
<dbReference type="RefSeq" id="WP_266088330.1">
    <property type="nucleotide sequence ID" value="NZ_RKLV01000011.1"/>
</dbReference>
<dbReference type="SUPFAM" id="SSF89957">
    <property type="entry name" value="MTH1187/YkoF-like"/>
    <property type="match status" value="1"/>
</dbReference>
<dbReference type="Pfam" id="PF01910">
    <property type="entry name" value="Thiamine_BP"/>
    <property type="match status" value="1"/>
</dbReference>
<dbReference type="EMBL" id="RKLV01000011">
    <property type="protein sequence ID" value="MCX2819764.1"/>
    <property type="molecule type" value="Genomic_DNA"/>
</dbReference>
<feature type="region of interest" description="Disordered" evidence="2">
    <location>
        <begin position="77"/>
        <end position="101"/>
    </location>
</feature>
<keyword evidence="5" id="KW-1185">Reference proteome</keyword>
<dbReference type="InterPro" id="IPR051614">
    <property type="entry name" value="UPF0045_domain"/>
</dbReference>
<dbReference type="AlphaFoldDB" id="A0A9Q4C6C6"/>
<evidence type="ECO:0000256" key="2">
    <source>
        <dbReference type="SAM" id="MobiDB-lite"/>
    </source>
</evidence>
<dbReference type="NCBIfam" id="TIGR00106">
    <property type="entry name" value="MTH1187 family thiamine-binding protein"/>
    <property type="match status" value="1"/>
</dbReference>
<evidence type="ECO:0000313" key="4">
    <source>
        <dbReference type="EMBL" id="MCX2819764.1"/>
    </source>
</evidence>
<evidence type="ECO:0000256" key="1">
    <source>
        <dbReference type="ARBA" id="ARBA00010272"/>
    </source>
</evidence>
<organism evidence="4 5">
    <name type="scientific">Halorutilus salinus</name>
    <dbReference type="NCBI Taxonomy" id="2487751"/>
    <lineage>
        <taxon>Archaea</taxon>
        <taxon>Methanobacteriati</taxon>
        <taxon>Methanobacteriota</taxon>
        <taxon>Stenosarchaea group</taxon>
        <taxon>Halobacteria</taxon>
        <taxon>Halorutilales</taxon>
        <taxon>Halorutilaceae</taxon>
        <taxon>Halorutilus</taxon>
    </lineage>
</organism>
<accession>A0A9Q4C6C6</accession>